<proteinExistence type="predicted"/>
<dbReference type="AlphaFoldDB" id="A0A2M7QCE7"/>
<organism evidence="1 2">
    <name type="scientific">Candidatus Roizmanbacteria bacterium CG_4_10_14_0_8_um_filter_39_9</name>
    <dbReference type="NCBI Taxonomy" id="1974829"/>
    <lineage>
        <taxon>Bacteria</taxon>
        <taxon>Candidatus Roizmaniibacteriota</taxon>
    </lineage>
</organism>
<dbReference type="EMBL" id="PFLF01000075">
    <property type="protein sequence ID" value="PIY68894.1"/>
    <property type="molecule type" value="Genomic_DNA"/>
</dbReference>
<protein>
    <submittedName>
        <fullName evidence="1">Uncharacterized protein</fullName>
    </submittedName>
</protein>
<sequence length="544" mass="61461">MAETKISRISELDAISKRRRVRVKDTLGLLSNTTWLGNVDEALGKLPISTDPLVQNDIKLVHQSKGLVKLMHALQVANTDYYPSANRGQLFKKYEHIPPLRVKAKESKQKYKKAKQATKEKFIPLAPSDMAEFLALDPTDTEALQKLIKHSGKLTVLLFTVAVILRSMGIAPIHAGIEGEIFQKIVFNTNASIPLFKLPMKDTKDLSPETFSVVVSWLSALSLGGFFSKFFPNGIKMAQDNIRAQIEKGEGVFDPSVGYTAAFVGNGDTTANTLQQKQGVNDMVQISSNPLGLRVWELIKDYDDEKAAFEALDRIQFARAGEVMLFPLIYQDMFLPDHQKGHDMSYDEIKKVIEVCDNYCVKNNIPKKPVYIVGSRNIGKEYVAGTKRQFVTVNTMRLQLNIIREKNREPLIRIVDPDELVMAQIQEIADGRRLELSSDSEGYDRYKKRFTDLVEPIINKKGKRKKQKTKRDGILFARYHVNDFENEADSPLTSSTDEVDVVLNAKAKQALIKRGVPEKQIIVVEDLVINRLECLHDNNNRMTP</sequence>
<evidence type="ECO:0000313" key="1">
    <source>
        <dbReference type="EMBL" id="PIY68894.1"/>
    </source>
</evidence>
<comment type="caution">
    <text evidence="1">The sequence shown here is derived from an EMBL/GenBank/DDBJ whole genome shotgun (WGS) entry which is preliminary data.</text>
</comment>
<reference evidence="2" key="1">
    <citation type="submission" date="2017-09" db="EMBL/GenBank/DDBJ databases">
        <title>Depth-based differentiation of microbial function through sediment-hosted aquifers and enrichment of novel symbionts in the deep terrestrial subsurface.</title>
        <authorList>
            <person name="Probst A.J."/>
            <person name="Ladd B."/>
            <person name="Jarett J.K."/>
            <person name="Geller-Mcgrath D.E."/>
            <person name="Sieber C.M.K."/>
            <person name="Emerson J.B."/>
            <person name="Anantharaman K."/>
            <person name="Thomas B.C."/>
            <person name="Malmstrom R."/>
            <person name="Stieglmeier M."/>
            <person name="Klingl A."/>
            <person name="Woyke T."/>
            <person name="Ryan C.M."/>
            <person name="Banfield J.F."/>
        </authorList>
    </citation>
    <scope>NUCLEOTIDE SEQUENCE [LARGE SCALE GENOMIC DNA]</scope>
</reference>
<gene>
    <name evidence="1" type="ORF">COY90_03530</name>
</gene>
<dbReference type="Proteomes" id="UP000230108">
    <property type="component" value="Unassembled WGS sequence"/>
</dbReference>
<name>A0A2M7QCE7_9BACT</name>
<evidence type="ECO:0000313" key="2">
    <source>
        <dbReference type="Proteomes" id="UP000230108"/>
    </source>
</evidence>
<accession>A0A2M7QCE7</accession>